<evidence type="ECO:0000256" key="1">
    <source>
        <dbReference type="ARBA" id="ARBA00004123"/>
    </source>
</evidence>
<feature type="compositionally biased region" description="Acidic residues" evidence="10">
    <location>
        <begin position="444"/>
        <end position="455"/>
    </location>
</feature>
<feature type="region of interest" description="Disordered" evidence="10">
    <location>
        <begin position="88"/>
        <end position="118"/>
    </location>
</feature>
<dbReference type="Proteomes" id="UP000308768">
    <property type="component" value="Unassembled WGS sequence"/>
</dbReference>
<protein>
    <recommendedName>
        <fullName evidence="15">Helicase ATP-binding domain-containing protein</fullName>
    </recommendedName>
</protein>
<comment type="similarity">
    <text evidence="2">Belongs to the TAF6 family.</text>
</comment>
<dbReference type="PROSITE" id="PS51192">
    <property type="entry name" value="HELICASE_ATP_BIND_1"/>
    <property type="match status" value="1"/>
</dbReference>
<evidence type="ECO:0000256" key="8">
    <source>
        <dbReference type="ARBA" id="ARBA00023163"/>
    </source>
</evidence>
<dbReference type="CDD" id="cd18025">
    <property type="entry name" value="DEXHc_DDX60"/>
    <property type="match status" value="1"/>
</dbReference>
<feature type="compositionally biased region" description="Acidic residues" evidence="10">
    <location>
        <begin position="2221"/>
        <end position="2230"/>
    </location>
</feature>
<feature type="compositionally biased region" description="Basic and acidic residues" evidence="10">
    <location>
        <begin position="627"/>
        <end position="636"/>
    </location>
</feature>
<evidence type="ECO:0000256" key="4">
    <source>
        <dbReference type="ARBA" id="ARBA00022801"/>
    </source>
</evidence>
<proteinExistence type="inferred from homology"/>
<evidence type="ECO:0000256" key="6">
    <source>
        <dbReference type="ARBA" id="ARBA00022840"/>
    </source>
</evidence>
<dbReference type="InterPro" id="IPR001650">
    <property type="entry name" value="Helicase_C-like"/>
</dbReference>
<gene>
    <name evidence="13" type="ORF">B0A49_10625</name>
</gene>
<dbReference type="InterPro" id="IPR055124">
    <property type="entry name" value="PIN-like_DDX60"/>
</dbReference>
<evidence type="ECO:0000313" key="14">
    <source>
        <dbReference type="Proteomes" id="UP000308768"/>
    </source>
</evidence>
<reference evidence="13 14" key="1">
    <citation type="submission" date="2017-03" db="EMBL/GenBank/DDBJ databases">
        <title>Genomes of endolithic fungi from Antarctica.</title>
        <authorList>
            <person name="Coleine C."/>
            <person name="Masonjones S."/>
            <person name="Stajich J.E."/>
        </authorList>
    </citation>
    <scope>NUCLEOTIDE SEQUENCE [LARGE SCALE GENOMIC DNA]</scope>
    <source>
        <strain evidence="13 14">CCFEE 5187</strain>
    </source>
</reference>
<dbReference type="FunFam" id="3.40.50.300:FF:001039">
    <property type="entry name" value="ATP-dependent RNA helicase DDX60"/>
    <property type="match status" value="1"/>
</dbReference>
<evidence type="ECO:0000256" key="5">
    <source>
        <dbReference type="ARBA" id="ARBA00022806"/>
    </source>
</evidence>
<dbReference type="CDD" id="cd08050">
    <property type="entry name" value="TAF6C"/>
    <property type="match status" value="1"/>
</dbReference>
<dbReference type="SMART" id="SM00490">
    <property type="entry name" value="HELICc"/>
    <property type="match status" value="1"/>
</dbReference>
<feature type="region of interest" description="Disordered" evidence="10">
    <location>
        <begin position="395"/>
        <end position="418"/>
    </location>
</feature>
<feature type="compositionally biased region" description="Low complexity" evidence="10">
    <location>
        <begin position="397"/>
        <end position="411"/>
    </location>
</feature>
<dbReference type="PANTHER" id="PTHR44533">
    <property type="entry name" value="DEAD/H RNA HELICASE, PUTATIVE-RELATED"/>
    <property type="match status" value="1"/>
</dbReference>
<dbReference type="InterPro" id="IPR014001">
    <property type="entry name" value="Helicase_ATP-bd"/>
</dbReference>
<accession>A0A4U0WMD6</accession>
<keyword evidence="9" id="KW-0539">Nucleus</keyword>
<dbReference type="GO" id="GO:0006367">
    <property type="term" value="P:transcription initiation at RNA polymerase II promoter"/>
    <property type="evidence" value="ECO:0007669"/>
    <property type="project" value="InterPro"/>
</dbReference>
<feature type="compositionally biased region" description="Polar residues" evidence="10">
    <location>
        <begin position="430"/>
        <end position="443"/>
    </location>
</feature>
<keyword evidence="14" id="KW-1185">Reference proteome</keyword>
<dbReference type="InterPro" id="IPR059032">
    <property type="entry name" value="WHD_DDX60"/>
</dbReference>
<dbReference type="GO" id="GO:0016787">
    <property type="term" value="F:hydrolase activity"/>
    <property type="evidence" value="ECO:0007669"/>
    <property type="project" value="UniProtKB-KW"/>
</dbReference>
<dbReference type="GO" id="GO:0005737">
    <property type="term" value="C:cytoplasm"/>
    <property type="evidence" value="ECO:0007669"/>
    <property type="project" value="TreeGrafter"/>
</dbReference>
<organism evidence="13 14">
    <name type="scientific">Cryomyces minteri</name>
    <dbReference type="NCBI Taxonomy" id="331657"/>
    <lineage>
        <taxon>Eukaryota</taxon>
        <taxon>Fungi</taxon>
        <taxon>Dikarya</taxon>
        <taxon>Ascomycota</taxon>
        <taxon>Pezizomycotina</taxon>
        <taxon>Dothideomycetes</taxon>
        <taxon>Dothideomycetes incertae sedis</taxon>
        <taxon>Cryomyces</taxon>
    </lineage>
</organism>
<evidence type="ECO:0000313" key="13">
    <source>
        <dbReference type="EMBL" id="TKA63778.1"/>
    </source>
</evidence>
<dbReference type="Pfam" id="PF26076">
    <property type="entry name" value="WHD_DDX60"/>
    <property type="match status" value="1"/>
</dbReference>
<evidence type="ECO:0000259" key="12">
    <source>
        <dbReference type="PROSITE" id="PS51194"/>
    </source>
</evidence>
<comment type="caution">
    <text evidence="13">The sequence shown here is derived from an EMBL/GenBank/DDBJ whole genome shotgun (WGS) entry which is preliminary data.</text>
</comment>
<feature type="domain" description="Helicase ATP-binding" evidence="11">
    <location>
        <begin position="1230"/>
        <end position="1400"/>
    </location>
</feature>
<dbReference type="Pfam" id="PF07571">
    <property type="entry name" value="TAF6_C"/>
    <property type="match status" value="1"/>
</dbReference>
<feature type="region of interest" description="Disordered" evidence="10">
    <location>
        <begin position="430"/>
        <end position="457"/>
    </location>
</feature>
<dbReference type="Pfam" id="PF00270">
    <property type="entry name" value="DEAD"/>
    <property type="match status" value="1"/>
</dbReference>
<dbReference type="GO" id="GO:0003676">
    <property type="term" value="F:nucleic acid binding"/>
    <property type="evidence" value="ECO:0007669"/>
    <property type="project" value="InterPro"/>
</dbReference>
<feature type="region of interest" description="Disordered" evidence="10">
    <location>
        <begin position="1646"/>
        <end position="1683"/>
    </location>
</feature>
<name>A0A4U0WMD6_9PEZI</name>
<dbReference type="InterPro" id="IPR011545">
    <property type="entry name" value="DEAD/DEAH_box_helicase_dom"/>
</dbReference>
<keyword evidence="7" id="KW-0805">Transcription regulation</keyword>
<keyword evidence="5" id="KW-0347">Helicase</keyword>
<dbReference type="Gene3D" id="3.40.50.300">
    <property type="entry name" value="P-loop containing nucleotide triphosphate hydrolases"/>
    <property type="match status" value="2"/>
</dbReference>
<dbReference type="SMART" id="SM00487">
    <property type="entry name" value="DEXDc"/>
    <property type="match status" value="1"/>
</dbReference>
<dbReference type="InterPro" id="IPR027417">
    <property type="entry name" value="P-loop_NTPase"/>
</dbReference>
<dbReference type="Gene3D" id="1.25.40.770">
    <property type="entry name" value="TAF6, C-terminal HEAT repeat domain"/>
    <property type="match status" value="1"/>
</dbReference>
<evidence type="ECO:0000259" key="11">
    <source>
        <dbReference type="PROSITE" id="PS51192"/>
    </source>
</evidence>
<dbReference type="SUPFAM" id="SSF52540">
    <property type="entry name" value="P-loop containing nucleoside triphosphate hydrolases"/>
    <property type="match status" value="1"/>
</dbReference>
<dbReference type="InterPro" id="IPR011442">
    <property type="entry name" value="TAF6_C"/>
</dbReference>
<evidence type="ECO:0000256" key="9">
    <source>
        <dbReference type="ARBA" id="ARBA00023242"/>
    </source>
</evidence>
<feature type="compositionally biased region" description="Acidic residues" evidence="10">
    <location>
        <begin position="1664"/>
        <end position="1673"/>
    </location>
</feature>
<feature type="region of interest" description="Disordered" evidence="10">
    <location>
        <begin position="1003"/>
        <end position="1031"/>
    </location>
</feature>
<evidence type="ECO:0000256" key="2">
    <source>
        <dbReference type="ARBA" id="ARBA00007688"/>
    </source>
</evidence>
<dbReference type="GO" id="GO:0004386">
    <property type="term" value="F:helicase activity"/>
    <property type="evidence" value="ECO:0007669"/>
    <property type="project" value="UniProtKB-KW"/>
</dbReference>
<keyword evidence="6" id="KW-0067">ATP-binding</keyword>
<keyword evidence="4" id="KW-0378">Hydrolase</keyword>
<dbReference type="Pfam" id="PF00271">
    <property type="entry name" value="Helicase_C"/>
    <property type="match status" value="1"/>
</dbReference>
<keyword evidence="8" id="KW-0804">Transcription</keyword>
<dbReference type="STRING" id="331657.A0A4U0WMD6"/>
<sequence>MRHAKRTTLGTQDISQALRILDVEPLYGYESTRPLRFGETSIGPGQPIFYVEDEEVDFEKLINAPLPKVPREISFTAHWLAVEGVQPSIPQNPTSADSRHQELLSKGPGANPNQAAISGNDNVSVKPLVKHILSKELQLYFERICSAILDEANDEYRSAAFASLRTDPGLHQLVPYFVQFVAEKVTHSLKSLFTLTQMMHLTAAMLNNPTLYVTPYIASIVPSVLTCLVGKHLGSVDMDAPTAHFALRDLAGSLLIDIAKKYGQSSTTLRPRIARSCLKQFLDPNKPFRTHYGAILGLTGIAGPDGVRALILPNLKVYDALLKQGVADETKKTEAEMVIVAIIWALERLERDSMSMTNGHPDGEQLGQRLIVPHPPNLLLNAALNDLDLDAKATPPSMNSDAASSSVGSWSECDTDSEAEDLQSYTATSYTAVSNTETGSDSESNSEPEEAADGEADAHVEATARVLEWYEGLPSRRVDLVGDYAGNELFLIEGDSLLLHCFSDGKIDFEDGFQLLHAAYAVESFLRGLVQRKCNFHVAFFDQHQMLCIPGRARQARRAKYLLARATVIRHLQANLQGIYPSIKVSIFESITSAEFEIYLKESGMYFLMCHDGASPVPHSSPRKVKRGTDQTDRSRGMRLSKSGRAHRAIFRAMILRFICQGYNVALVNGLEWRDTKVMTMVLEGYRSSGLRMDQLQVKQLKKPIQGTPISSETWNNFASLLESGEHSMEESSLLAICTLAEMLAKDGTKAELASAFLLHTALLHILPVSDRRLSVVPASKPTQEFLLEFAETAAAILQYVPGWSEVMASASPVCDVVDLVDGRIFNAIVGALESGLDVKAMGETFAQEAVDLFKAAYSLRGMKLSLPSASGHKRQELNKTNGHTSKPSAIVGVMPFSNPVFDKHLASIQLSVDSSGSLGPDNRAVRVFKELSHWHNAKRPMIARGPKVIGRGSDEFWALRRNQWFMAEMRTYAASLTNAVGKSLDPETVVVGGTKASGKSFSMAKIESSDSDSKTTKGKAPTNKKPGKNAAKQAMLENIAANAAKKEEGNTDKTIRAWHVICKNFEAEADLIDKYAMSKAYANSLDTSKRAVLGAEVELYMLNALLGLWIDFCRRMKKEEGYGTAALIWDTVTRLSKVKKGMTKTIATSIQETSRTLDLPFVTISVPSEDRKLPFTFVLPLPKDEALSVDLSAREFQLLHCGPYFDRSIDSSSDSRVPFEPDGWQKKVLDEIDARRSLFVVAPTSAGKTFISFYAMKQVLESDDDDVLVYVAPTKALVNQIAAEVQARFSKSFKYPGKSVWAIHTRDHRINSPTGCQVLVTVPHVLQIMLLAPSNANSWARRVKRIIFDEVHSIGQAEDGVVWEQLLLLAPCPIIALSATVGNPEEFSSWLSSTQESIGNKLTMVQHPHRYSDLRKFVYVPPKRFFFKGLTERTSFGNLGLDGAPGFAYMHPVASLVNKSRGMPDDLNLEPRDCFLLWRCMVKHQNEKFPVDRSLDPAKSLPEVVRKMDIIRWEQGLKKILRAWMTDEASPFDKVMEELSKSIHNVKPDDIQASSGSIMDGEEPREVNPDNLRSTTLPLLSKLHEQDALPAILFNYDRSRCEDVARAVMDQLKSSEEEWKNSSPKWKKKLEGFEQWKKEQEKKTFRKVKVNRKKAAKSKKGEDDDGEPEDESEKLTKADLAKDAASVDVSPFATFDPDAPVEGFHFANHKRLQGSELAMYVRQLGKRGIDPWLIEALTRGIGVHHAGMNRKYRQVVEMLFRKGFLRVVVATGTLALGINMPCKTVVFSGDSVFLTALNFRQAAGRAGRRGFDMLGNVVFQGISLGKVCRLISSRLPDLNGHFPITTTLVLRLFTLLHESRNSQYAQKAIGSLLSQPRLFMGSSERKAEVLHHLRFSIEYLRRQFLLDSKGAPLNFAGCVSHLYFTENSSFAFHALLKEGYFHQLCAKIEEKPTETTRTLMLVMAHLFGRRECRQADQEFVDQVIKRSSSVVFLPPLPKKAAAVLRAHNDETLGIFSTYVKTFVDQHVKSEDCYLPLTRVKVGGDESLEVNAVLPSLPSTAIRSAFVALSGHGDDFESISDLCSTSREGVFLEESVIPHLALYPDETDSPLNAYLYDFFMHGDVTALDKANGIKRGDVWFLLNDFSMVLATLITSLMNFMKLSPGTDMDMLDVMGNLDAHEEAEDDKIVNAEAPASTLPIMEKAQQSAVPVVKKKTKAVDDWEEAADDEEAKAAKNRPNGSNGEDDLGAAAWDKDSDEGLMRVLKAFQKLNTEFNTKFKAMWA</sequence>
<evidence type="ECO:0000256" key="7">
    <source>
        <dbReference type="ARBA" id="ARBA00023015"/>
    </source>
</evidence>
<dbReference type="GO" id="GO:0005524">
    <property type="term" value="F:ATP binding"/>
    <property type="evidence" value="ECO:0007669"/>
    <property type="project" value="UniProtKB-KW"/>
</dbReference>
<feature type="region of interest" description="Disordered" evidence="10">
    <location>
        <begin position="616"/>
        <end position="639"/>
    </location>
</feature>
<dbReference type="GO" id="GO:0005634">
    <property type="term" value="C:nucleus"/>
    <property type="evidence" value="ECO:0007669"/>
    <property type="project" value="UniProtKB-SubCell"/>
</dbReference>
<dbReference type="FunFam" id="1.25.40.770:FF:000001">
    <property type="entry name" value="Transcription initiation factor TFIID subunit 6"/>
    <property type="match status" value="1"/>
</dbReference>
<evidence type="ECO:0008006" key="15">
    <source>
        <dbReference type="Google" id="ProtNLM"/>
    </source>
</evidence>
<evidence type="ECO:0000256" key="3">
    <source>
        <dbReference type="ARBA" id="ARBA00022741"/>
    </source>
</evidence>
<dbReference type="InterPro" id="IPR046344">
    <property type="entry name" value="TAF6_C_sf"/>
</dbReference>
<dbReference type="Pfam" id="PF23002">
    <property type="entry name" value="PIN-like_DDX60"/>
    <property type="match status" value="1"/>
</dbReference>
<dbReference type="PROSITE" id="PS51194">
    <property type="entry name" value="HELICASE_CTER"/>
    <property type="match status" value="1"/>
</dbReference>
<dbReference type="InterPro" id="IPR052431">
    <property type="entry name" value="SKI2_subfamily_helicases"/>
</dbReference>
<feature type="region of interest" description="Disordered" evidence="10">
    <location>
        <begin position="2220"/>
        <end position="2251"/>
    </location>
</feature>
<feature type="compositionally biased region" description="Basic residues" evidence="10">
    <location>
        <begin position="1646"/>
        <end position="1659"/>
    </location>
</feature>
<keyword evidence="3" id="KW-0547">Nucleotide-binding</keyword>
<dbReference type="OrthoDB" id="2320933at2759"/>
<dbReference type="PANTHER" id="PTHR44533:SF4">
    <property type="entry name" value="DEAD_H RNA HELICASE, PUTATIVE-RELATED"/>
    <property type="match status" value="1"/>
</dbReference>
<feature type="region of interest" description="Disordered" evidence="10">
    <location>
        <begin position="1551"/>
        <end position="1573"/>
    </location>
</feature>
<comment type="subcellular location">
    <subcellularLocation>
        <location evidence="1">Nucleus</location>
    </subcellularLocation>
</comment>
<evidence type="ECO:0000256" key="10">
    <source>
        <dbReference type="SAM" id="MobiDB-lite"/>
    </source>
</evidence>
<feature type="domain" description="Helicase C-terminal" evidence="12">
    <location>
        <begin position="1689"/>
        <end position="1851"/>
    </location>
</feature>
<feature type="compositionally biased region" description="Basic and acidic residues" evidence="10">
    <location>
        <begin position="1674"/>
        <end position="1683"/>
    </location>
</feature>
<dbReference type="EMBL" id="NAJN01001353">
    <property type="protein sequence ID" value="TKA63778.1"/>
    <property type="molecule type" value="Genomic_DNA"/>
</dbReference>